<comment type="caution">
    <text evidence="1">The sequence shown here is derived from an EMBL/GenBank/DDBJ whole genome shotgun (WGS) entry which is preliminary data.</text>
</comment>
<dbReference type="Proteomes" id="UP000274376">
    <property type="component" value="Unassembled WGS sequence"/>
</dbReference>
<dbReference type="EMBL" id="RJOE01000017">
    <property type="protein sequence ID" value="RSJ06762.1"/>
    <property type="molecule type" value="Genomic_DNA"/>
</dbReference>
<evidence type="ECO:0000313" key="2">
    <source>
        <dbReference type="Proteomes" id="UP000274376"/>
    </source>
</evidence>
<accession>A0A428E9S1</accession>
<evidence type="ECO:0000313" key="1">
    <source>
        <dbReference type="EMBL" id="RSJ06762.1"/>
    </source>
</evidence>
<gene>
    <name evidence="1" type="ORF">D8839_08120</name>
</gene>
<name>A0A428E9S1_STRMT</name>
<dbReference type="RefSeq" id="WP_125425859.1">
    <property type="nucleotide sequence ID" value="NZ_RJNU01000005.1"/>
</dbReference>
<dbReference type="AlphaFoldDB" id="A0A428E9S1"/>
<sequence>MGATSISVRQVSEFEIPNGTTDIKKANVTIGSITTTGQTLTIEGKVYTKFKGSYTKTIDDEILVYNSDADEYQQYDNYQKAFEFDIFYSQTDQLLFLTTTTPTAKKFLKELEKINSLNINYTSLKFDLMAISNMMPQTKGVSFNSTDAGVSSKSFSGDEVDVNDEAIEALENDEATKIIGTLDILGKSRTIMLTQSGTILSFTSLTDISEQREYPMLEFSIATLMKIGVLSQP</sequence>
<organism evidence="1 2">
    <name type="scientific">Streptococcus mitis</name>
    <dbReference type="NCBI Taxonomy" id="28037"/>
    <lineage>
        <taxon>Bacteria</taxon>
        <taxon>Bacillati</taxon>
        <taxon>Bacillota</taxon>
        <taxon>Bacilli</taxon>
        <taxon>Lactobacillales</taxon>
        <taxon>Streptococcaceae</taxon>
        <taxon>Streptococcus</taxon>
        <taxon>Streptococcus mitis group</taxon>
    </lineage>
</organism>
<protein>
    <submittedName>
        <fullName evidence="1">Uncharacterized protein</fullName>
    </submittedName>
</protein>
<proteinExistence type="predicted"/>
<reference evidence="1 2" key="1">
    <citation type="submission" date="2018-11" db="EMBL/GenBank/DDBJ databases">
        <title>Species Designations Belie Phenotypic and Genotypic Heterogeneity in Oral Streptococci.</title>
        <authorList>
            <person name="Velsko I."/>
        </authorList>
    </citation>
    <scope>NUCLEOTIDE SEQUENCE [LARGE SCALE GENOMIC DNA]</scope>
    <source>
        <strain evidence="1 2">BCC36</strain>
    </source>
</reference>